<reference evidence="1" key="1">
    <citation type="journal article" date="2020" name="Nature">
        <title>Giant virus diversity and host interactions through global metagenomics.</title>
        <authorList>
            <person name="Schulz F."/>
            <person name="Roux S."/>
            <person name="Paez-Espino D."/>
            <person name="Jungbluth S."/>
            <person name="Walsh D.A."/>
            <person name="Denef V.J."/>
            <person name="McMahon K.D."/>
            <person name="Konstantinidis K.T."/>
            <person name="Eloe-Fadrosh E.A."/>
            <person name="Kyrpides N.C."/>
            <person name="Woyke T."/>
        </authorList>
    </citation>
    <scope>NUCLEOTIDE SEQUENCE</scope>
    <source>
        <strain evidence="1">GVMAG-S-3300013014-113</strain>
    </source>
</reference>
<organism evidence="1">
    <name type="scientific">viral metagenome</name>
    <dbReference type="NCBI Taxonomy" id="1070528"/>
    <lineage>
        <taxon>unclassified sequences</taxon>
        <taxon>metagenomes</taxon>
        <taxon>organismal metagenomes</taxon>
    </lineage>
</organism>
<dbReference type="AlphaFoldDB" id="A0A6C0KRM2"/>
<dbReference type="EMBL" id="MN740956">
    <property type="protein sequence ID" value="QHU19796.1"/>
    <property type="molecule type" value="Genomic_DNA"/>
</dbReference>
<accession>A0A6C0KRM2</accession>
<name>A0A6C0KRM2_9ZZZZ</name>
<sequence length="178" mass="20547">MNNDKGLLYLIQPAELVGTQRYKIGYSKNNDITKFRKDYKKGSRFLDIYEYERSPLLVSEIRNNFNNKFKLVAGRTYYEGNETDIKKNFNAIISNYSNANNINSQNLIASTNSQNLLTNNSNNSNASNKYCSLTNYSYMQNIMYGAKCQPMKYKSYYDEACYANYACNGDMLAKLTIK</sequence>
<evidence type="ECO:0000313" key="1">
    <source>
        <dbReference type="EMBL" id="QHU19796.1"/>
    </source>
</evidence>
<proteinExistence type="predicted"/>
<protein>
    <submittedName>
        <fullName evidence="1">Uncharacterized protein</fullName>
    </submittedName>
</protein>